<organism evidence="2 3">
    <name type="scientific">SAR324 cluster bacterium</name>
    <dbReference type="NCBI Taxonomy" id="2024889"/>
    <lineage>
        <taxon>Bacteria</taxon>
        <taxon>Deltaproteobacteria</taxon>
        <taxon>SAR324 cluster</taxon>
    </lineage>
</organism>
<gene>
    <name evidence="2" type="ORF">GYA55_14290</name>
</gene>
<name>A0A7X9IL29_9DELT</name>
<dbReference type="EMBL" id="JAAZON010000649">
    <property type="protein sequence ID" value="NMC64330.1"/>
    <property type="molecule type" value="Genomic_DNA"/>
</dbReference>
<dbReference type="AlphaFoldDB" id="A0A7X9IL29"/>
<evidence type="ECO:0000256" key="1">
    <source>
        <dbReference type="SAM" id="SignalP"/>
    </source>
</evidence>
<dbReference type="PROSITE" id="PS51257">
    <property type="entry name" value="PROKAR_LIPOPROTEIN"/>
    <property type="match status" value="1"/>
</dbReference>
<dbReference type="Proteomes" id="UP000524246">
    <property type="component" value="Unassembled WGS sequence"/>
</dbReference>
<reference evidence="2 3" key="1">
    <citation type="journal article" date="2020" name="Biotechnol. Biofuels">
        <title>New insights from the biogas microbiome by comprehensive genome-resolved metagenomics of nearly 1600 species originating from multiple anaerobic digesters.</title>
        <authorList>
            <person name="Campanaro S."/>
            <person name="Treu L."/>
            <person name="Rodriguez-R L.M."/>
            <person name="Kovalovszki A."/>
            <person name="Ziels R.M."/>
            <person name="Maus I."/>
            <person name="Zhu X."/>
            <person name="Kougias P.G."/>
            <person name="Basile A."/>
            <person name="Luo G."/>
            <person name="Schluter A."/>
            <person name="Konstantinidis K.T."/>
            <person name="Angelidaki I."/>
        </authorList>
    </citation>
    <scope>NUCLEOTIDE SEQUENCE [LARGE SCALE GENOMIC DNA]</scope>
    <source>
        <strain evidence="2">AS27yjCOA_65</strain>
    </source>
</reference>
<comment type="caution">
    <text evidence="2">The sequence shown here is derived from an EMBL/GenBank/DDBJ whole genome shotgun (WGS) entry which is preliminary data.</text>
</comment>
<protein>
    <recommendedName>
        <fullName evidence="4">Lipoprotein</fullName>
    </recommendedName>
</protein>
<feature type="chain" id="PRO_5030820859" description="Lipoprotein" evidence="1">
    <location>
        <begin position="22"/>
        <end position="162"/>
    </location>
</feature>
<evidence type="ECO:0000313" key="3">
    <source>
        <dbReference type="Proteomes" id="UP000524246"/>
    </source>
</evidence>
<keyword evidence="1" id="KW-0732">Signal</keyword>
<evidence type="ECO:0000313" key="2">
    <source>
        <dbReference type="EMBL" id="NMC64330.1"/>
    </source>
</evidence>
<feature type="signal peptide" evidence="1">
    <location>
        <begin position="1"/>
        <end position="21"/>
    </location>
</feature>
<evidence type="ECO:0008006" key="4">
    <source>
        <dbReference type="Google" id="ProtNLM"/>
    </source>
</evidence>
<accession>A0A7X9IL29</accession>
<sequence>MKDLIRISIALLLCCSVTSCARFQKQKADSQVLKQKEPLVFNNVFEDVPQIPKSRPITEQDRYGRNFLRYTDSKAKADGITATVQTRTYIVSNGDRAQVSRFYARELVKRGWDFQRSTESNNMVFDSYVRPKQSPKDWLNLYYRKYKDSRDLFLTFKITRYR</sequence>
<proteinExistence type="predicted"/>